<name>A0A517M7U7_9BACT</name>
<evidence type="ECO:0000256" key="5">
    <source>
        <dbReference type="ARBA" id="ARBA00023136"/>
    </source>
</evidence>
<feature type="transmembrane region" description="Helical" evidence="6">
    <location>
        <begin position="266"/>
        <end position="286"/>
    </location>
</feature>
<evidence type="ECO:0000256" key="2">
    <source>
        <dbReference type="ARBA" id="ARBA00022475"/>
    </source>
</evidence>
<reference evidence="7 8" key="1">
    <citation type="submission" date="2019-02" db="EMBL/GenBank/DDBJ databases">
        <title>Deep-cultivation of Planctomycetes and their phenomic and genomic characterization uncovers novel biology.</title>
        <authorList>
            <person name="Wiegand S."/>
            <person name="Jogler M."/>
            <person name="Boedeker C."/>
            <person name="Pinto D."/>
            <person name="Vollmers J."/>
            <person name="Rivas-Marin E."/>
            <person name="Kohn T."/>
            <person name="Peeters S.H."/>
            <person name="Heuer A."/>
            <person name="Rast P."/>
            <person name="Oberbeckmann S."/>
            <person name="Bunk B."/>
            <person name="Jeske O."/>
            <person name="Meyerdierks A."/>
            <person name="Storesund J.E."/>
            <person name="Kallscheuer N."/>
            <person name="Luecker S."/>
            <person name="Lage O.M."/>
            <person name="Pohl T."/>
            <person name="Merkel B.J."/>
            <person name="Hornburger P."/>
            <person name="Mueller R.-W."/>
            <person name="Bruemmer F."/>
            <person name="Labrenz M."/>
            <person name="Spormann A.M."/>
            <person name="Op den Camp H."/>
            <person name="Overmann J."/>
            <person name="Amann R."/>
            <person name="Jetten M.S.M."/>
            <person name="Mascher T."/>
            <person name="Medema M.H."/>
            <person name="Devos D.P."/>
            <person name="Kaster A.-K."/>
            <person name="Ovreas L."/>
            <person name="Rohde M."/>
            <person name="Galperin M.Y."/>
            <person name="Jogler C."/>
        </authorList>
    </citation>
    <scope>NUCLEOTIDE SEQUENCE [LARGE SCALE GENOMIC DNA]</scope>
    <source>
        <strain evidence="7 8">EC9</strain>
    </source>
</reference>
<feature type="transmembrane region" description="Helical" evidence="6">
    <location>
        <begin position="50"/>
        <end position="76"/>
    </location>
</feature>
<dbReference type="CDD" id="cd06579">
    <property type="entry name" value="TM_PBP1_transp_AraH_like"/>
    <property type="match status" value="1"/>
</dbReference>
<sequence>MKNTVAYRSLIQYAGLLGVLAFLIVVFALSSENFLQTRTFISIANQIPDLTLVAVGMTLVLVVGGIDLSVGSILAFSSAVLGALMVDWQWSLWASIPFCILAGAACGLFNGCVSVLARIPSFIVTLGMLEIARGGTKLVTHSQTKYIGSAVESIGQPIAGLSLSPAFLMAIAAVVGGQLLLTRTVFGRYCVAIGTNEEAVRMSGVRPAPYAIGVFVISGVMCGMAGLTYASRLSTADPNAAIGIELSAIAACVIGGTSLMGGRGNVINSFLGVLIIAVLQTGLAQIGVSDPMKQIITGSVIVVAVLLDALRSRWGNSAAG</sequence>
<protein>
    <submittedName>
        <fullName evidence="7">Ribose transport system permease protein RbsC</fullName>
    </submittedName>
</protein>
<feature type="transmembrane region" description="Helical" evidence="6">
    <location>
        <begin position="207"/>
        <end position="228"/>
    </location>
</feature>
<evidence type="ECO:0000256" key="4">
    <source>
        <dbReference type="ARBA" id="ARBA00022989"/>
    </source>
</evidence>
<dbReference type="PANTHER" id="PTHR32196">
    <property type="entry name" value="ABC TRANSPORTER PERMEASE PROTEIN YPHD-RELATED-RELATED"/>
    <property type="match status" value="1"/>
</dbReference>
<dbReference type="InterPro" id="IPR001851">
    <property type="entry name" value="ABC_transp_permease"/>
</dbReference>
<feature type="transmembrane region" description="Helical" evidence="6">
    <location>
        <begin position="88"/>
        <end position="108"/>
    </location>
</feature>
<proteinExistence type="predicted"/>
<evidence type="ECO:0000256" key="1">
    <source>
        <dbReference type="ARBA" id="ARBA00004651"/>
    </source>
</evidence>
<dbReference type="Proteomes" id="UP000319557">
    <property type="component" value="Chromosome"/>
</dbReference>
<dbReference type="PANTHER" id="PTHR32196:SF72">
    <property type="entry name" value="RIBOSE IMPORT PERMEASE PROTEIN RBSC"/>
    <property type="match status" value="1"/>
</dbReference>
<dbReference type="GO" id="GO:0005886">
    <property type="term" value="C:plasma membrane"/>
    <property type="evidence" value="ECO:0007669"/>
    <property type="project" value="UniProtKB-SubCell"/>
</dbReference>
<dbReference type="AlphaFoldDB" id="A0A517M7U7"/>
<evidence type="ECO:0000313" key="7">
    <source>
        <dbReference type="EMBL" id="QDS90960.1"/>
    </source>
</evidence>
<evidence type="ECO:0000256" key="6">
    <source>
        <dbReference type="SAM" id="Phobius"/>
    </source>
</evidence>
<evidence type="ECO:0000256" key="3">
    <source>
        <dbReference type="ARBA" id="ARBA00022692"/>
    </source>
</evidence>
<dbReference type="EMBL" id="CP036261">
    <property type="protein sequence ID" value="QDS90960.1"/>
    <property type="molecule type" value="Genomic_DNA"/>
</dbReference>
<feature type="transmembrane region" description="Helical" evidence="6">
    <location>
        <begin position="6"/>
        <end position="29"/>
    </location>
</feature>
<keyword evidence="4 6" id="KW-1133">Transmembrane helix</keyword>
<keyword evidence="5 6" id="KW-0472">Membrane</keyword>
<dbReference type="GO" id="GO:0022857">
    <property type="term" value="F:transmembrane transporter activity"/>
    <property type="evidence" value="ECO:0007669"/>
    <property type="project" value="InterPro"/>
</dbReference>
<dbReference type="OrthoDB" id="9813906at2"/>
<dbReference type="Pfam" id="PF02653">
    <property type="entry name" value="BPD_transp_2"/>
    <property type="match status" value="1"/>
</dbReference>
<keyword evidence="2" id="KW-1003">Cell membrane</keyword>
<dbReference type="RefSeq" id="WP_145348678.1">
    <property type="nucleotide sequence ID" value="NZ_CP036261.1"/>
</dbReference>
<evidence type="ECO:0000313" key="8">
    <source>
        <dbReference type="Proteomes" id="UP000319557"/>
    </source>
</evidence>
<gene>
    <name evidence="7" type="primary">rbsC_2</name>
    <name evidence="7" type="ORF">EC9_51790</name>
</gene>
<accession>A0A517M7U7</accession>
<feature type="transmembrane region" description="Helical" evidence="6">
    <location>
        <begin position="166"/>
        <end position="186"/>
    </location>
</feature>
<feature type="transmembrane region" description="Helical" evidence="6">
    <location>
        <begin position="115"/>
        <end position="132"/>
    </location>
</feature>
<organism evidence="7 8">
    <name type="scientific">Rosistilla ulvae</name>
    <dbReference type="NCBI Taxonomy" id="1930277"/>
    <lineage>
        <taxon>Bacteria</taxon>
        <taxon>Pseudomonadati</taxon>
        <taxon>Planctomycetota</taxon>
        <taxon>Planctomycetia</taxon>
        <taxon>Pirellulales</taxon>
        <taxon>Pirellulaceae</taxon>
        <taxon>Rosistilla</taxon>
    </lineage>
</organism>
<keyword evidence="8" id="KW-1185">Reference proteome</keyword>
<keyword evidence="3 6" id="KW-0812">Transmembrane</keyword>
<dbReference type="KEGG" id="ruv:EC9_51790"/>
<feature type="transmembrane region" description="Helical" evidence="6">
    <location>
        <begin position="240"/>
        <end position="259"/>
    </location>
</feature>
<comment type="subcellular location">
    <subcellularLocation>
        <location evidence="1">Cell membrane</location>
        <topology evidence="1">Multi-pass membrane protein</topology>
    </subcellularLocation>
</comment>